<gene>
    <name evidence="2" type="ORF">OPV22_026704</name>
</gene>
<evidence type="ECO:0000313" key="2">
    <source>
        <dbReference type="EMBL" id="KAJ8464152.1"/>
    </source>
</evidence>
<keyword evidence="3" id="KW-1185">Reference proteome</keyword>
<reference evidence="2 3" key="1">
    <citation type="submission" date="2022-12" db="EMBL/GenBank/DDBJ databases">
        <title>Chromosome-scale assembly of the Ensete ventricosum genome.</title>
        <authorList>
            <person name="Dussert Y."/>
            <person name="Stocks J."/>
            <person name="Wendawek A."/>
            <person name="Woldeyes F."/>
            <person name="Nichols R.A."/>
            <person name="Borrell J.S."/>
        </authorList>
    </citation>
    <scope>NUCLEOTIDE SEQUENCE [LARGE SCALE GENOMIC DNA]</scope>
    <source>
        <strain evidence="3">cv. Maze</strain>
        <tissue evidence="2">Seeds</tissue>
    </source>
</reference>
<protein>
    <submittedName>
        <fullName evidence="2">Uncharacterized protein</fullName>
    </submittedName>
</protein>
<organism evidence="2 3">
    <name type="scientific">Ensete ventricosum</name>
    <name type="common">Abyssinian banana</name>
    <name type="synonym">Musa ensete</name>
    <dbReference type="NCBI Taxonomy" id="4639"/>
    <lineage>
        <taxon>Eukaryota</taxon>
        <taxon>Viridiplantae</taxon>
        <taxon>Streptophyta</taxon>
        <taxon>Embryophyta</taxon>
        <taxon>Tracheophyta</taxon>
        <taxon>Spermatophyta</taxon>
        <taxon>Magnoliopsida</taxon>
        <taxon>Liliopsida</taxon>
        <taxon>Zingiberales</taxon>
        <taxon>Musaceae</taxon>
        <taxon>Ensete</taxon>
    </lineage>
</organism>
<evidence type="ECO:0000256" key="1">
    <source>
        <dbReference type="SAM" id="MobiDB-lite"/>
    </source>
</evidence>
<comment type="caution">
    <text evidence="2">The sequence shown here is derived from an EMBL/GenBank/DDBJ whole genome shotgun (WGS) entry which is preliminary data.</text>
</comment>
<dbReference type="AlphaFoldDB" id="A0AAV8PTI2"/>
<feature type="compositionally biased region" description="Basic residues" evidence="1">
    <location>
        <begin position="168"/>
        <end position="178"/>
    </location>
</feature>
<accession>A0AAV8PTI2</accession>
<dbReference type="Proteomes" id="UP001222027">
    <property type="component" value="Unassembled WGS sequence"/>
</dbReference>
<evidence type="ECO:0000313" key="3">
    <source>
        <dbReference type="Proteomes" id="UP001222027"/>
    </source>
</evidence>
<proteinExistence type="predicted"/>
<dbReference type="EMBL" id="JAQQAF010000008">
    <property type="protein sequence ID" value="KAJ8464152.1"/>
    <property type="molecule type" value="Genomic_DNA"/>
</dbReference>
<feature type="region of interest" description="Disordered" evidence="1">
    <location>
        <begin position="155"/>
        <end position="238"/>
    </location>
</feature>
<name>A0AAV8PTI2_ENSVE</name>
<sequence length="238" mass="26702">METEVIGDGDGSALEECARAAHGDEVSVTPSRPPFAGKTERPLVPAIINGYQWTVCCSWLAMQQLRRRKRNKKRPAEGGNKELKAKEMDERVWCLVAFETKKLQLLPTGTVDKQGCVFKVLDCQNFALIQVLHGKERRRNVPDLHDEHKYWNPRKEKECDKTTTGYGGRRRRRRRQRRRAPDLAAVDFVPGAPRSDRGARQQLPDSAPAETSKYPHQGSSADTPPLMDKGQTAVSSGG</sequence>